<protein>
    <submittedName>
        <fullName evidence="1">Uncharacterized protein</fullName>
    </submittedName>
</protein>
<gene>
    <name evidence="1" type="ORF">Vretifemale_8576</name>
</gene>
<sequence length="104" mass="11624">MHLVYRAPGSGVGQSEVVKDNGYEVIVDLGISDTPMPDMSYADLTTNAKITMVHIPVLLAVSLSMYSCMYKYMNSIFCIYEFGTIKYGEVLSTKMRLRVSCLLH</sequence>
<name>A0A8J4FNE1_9CHLO</name>
<dbReference type="Proteomes" id="UP000747110">
    <property type="component" value="Unassembled WGS sequence"/>
</dbReference>
<organism evidence="1 2">
    <name type="scientific">Volvox reticuliferus</name>
    <dbReference type="NCBI Taxonomy" id="1737510"/>
    <lineage>
        <taxon>Eukaryota</taxon>
        <taxon>Viridiplantae</taxon>
        <taxon>Chlorophyta</taxon>
        <taxon>core chlorophytes</taxon>
        <taxon>Chlorophyceae</taxon>
        <taxon>CS clade</taxon>
        <taxon>Chlamydomonadales</taxon>
        <taxon>Volvocaceae</taxon>
        <taxon>Volvox</taxon>
    </lineage>
</organism>
<keyword evidence="2" id="KW-1185">Reference proteome</keyword>
<dbReference type="EMBL" id="BNCP01000015">
    <property type="protein sequence ID" value="GIL79244.1"/>
    <property type="molecule type" value="Genomic_DNA"/>
</dbReference>
<evidence type="ECO:0000313" key="1">
    <source>
        <dbReference type="EMBL" id="GIL79244.1"/>
    </source>
</evidence>
<accession>A0A8J4FNE1</accession>
<evidence type="ECO:0000313" key="2">
    <source>
        <dbReference type="Proteomes" id="UP000747110"/>
    </source>
</evidence>
<proteinExistence type="predicted"/>
<comment type="caution">
    <text evidence="1">The sequence shown here is derived from an EMBL/GenBank/DDBJ whole genome shotgun (WGS) entry which is preliminary data.</text>
</comment>
<dbReference type="AlphaFoldDB" id="A0A8J4FNE1"/>
<reference evidence="1" key="1">
    <citation type="journal article" date="2021" name="Proc. Natl. Acad. Sci. U.S.A.">
        <title>Three genomes in the algal genus Volvox reveal the fate of a haploid sex-determining region after a transition to homothallism.</title>
        <authorList>
            <person name="Yamamoto K."/>
            <person name="Hamaji T."/>
            <person name="Kawai-Toyooka H."/>
            <person name="Matsuzaki R."/>
            <person name="Takahashi F."/>
            <person name="Nishimura Y."/>
            <person name="Kawachi M."/>
            <person name="Noguchi H."/>
            <person name="Minakuchi Y."/>
            <person name="Umen J.G."/>
            <person name="Toyoda A."/>
            <person name="Nozaki H."/>
        </authorList>
    </citation>
    <scope>NUCLEOTIDE SEQUENCE</scope>
    <source>
        <strain evidence="1">NIES-3786</strain>
    </source>
</reference>